<sequence length="500" mass="58664">MEVYFNKLVSVLTVNDKKENVSFLLSSKIVNCSNSLSKNNFFIFNDKMKKIYIDKFIFTKIENELTTVINDYIKGDFHHLDKINKANHKYNYLFLKSINNESKQVMNINSLKNAKDFISSLISEADSKKFRNIIFNEKVNPIINLFFNKSILSKIKTRTIDKIVEYLDNKTVKLNQGCDLPYKLESDDIVLVKFGNIQIPNNEVIYECEQKNQNTKNNNKEIDSIRYEKDNRTAQYKFEILFDVLNHNIKRLHDEIDKYNKCVAFNNANNTFDFTKDSKKLFEDIYIKLDNKSIQDYAVCYHEFNKTSKALNLFYQDYIKRMTDGILKQDDYTNLLKMIKKIESNMESLKIELESLKPFSNACDLYKNEITNAASHLIMKGKNSAFSLITSIEVKTNEYKKILSDCIKRKETSILSRVYKWIFPKKYADEISSLNEHLDKVKKISSFISGYNINQNDVFSKNEIIAIVTAKLSETLNRDLLSYLYGENKKLDNFKRSLFN</sequence>
<comment type="caution">
    <text evidence="1">The sequence shown here is derived from an EMBL/GenBank/DDBJ whole genome shotgun (WGS) entry which is preliminary data.</text>
</comment>
<name>A0ABS0IVF5_9GAMM</name>
<proteinExistence type="predicted"/>
<accession>A0ABS0IVF5</accession>
<evidence type="ECO:0000313" key="1">
    <source>
        <dbReference type="EMBL" id="MBG2879804.1"/>
    </source>
</evidence>
<gene>
    <name evidence="1" type="ORF">I4902_11025</name>
</gene>
<dbReference type="RefSeq" id="WP_196578045.1">
    <property type="nucleotide sequence ID" value="NZ_JADSJP010000016.1"/>
</dbReference>
<organism evidence="1 2">
    <name type="scientific">Proteus alimentorum</name>
    <dbReference type="NCBI Taxonomy" id="1973495"/>
    <lineage>
        <taxon>Bacteria</taxon>
        <taxon>Pseudomonadati</taxon>
        <taxon>Pseudomonadota</taxon>
        <taxon>Gammaproteobacteria</taxon>
        <taxon>Enterobacterales</taxon>
        <taxon>Morganellaceae</taxon>
        <taxon>Proteus</taxon>
    </lineage>
</organism>
<reference evidence="1 2" key="1">
    <citation type="submission" date="2020-11" db="EMBL/GenBank/DDBJ databases">
        <title>Enhanced detection system for hospital associated transmission using whole genome sequencing surveillance.</title>
        <authorList>
            <person name="Harrison L.H."/>
            <person name="Van Tyne D."/>
            <person name="Marsh J.W."/>
            <person name="Griffith M.P."/>
            <person name="Snyder D.J."/>
            <person name="Cooper V.S."/>
            <person name="Mustapha M."/>
        </authorList>
    </citation>
    <scope>NUCLEOTIDE SEQUENCE [LARGE SCALE GENOMIC DNA]</scope>
    <source>
        <strain evidence="1 2">PR00075</strain>
    </source>
</reference>
<protein>
    <submittedName>
        <fullName evidence="1">Uncharacterized protein</fullName>
    </submittedName>
</protein>
<keyword evidence="2" id="KW-1185">Reference proteome</keyword>
<dbReference type="EMBL" id="JADSJP010000016">
    <property type="protein sequence ID" value="MBG2879804.1"/>
    <property type="molecule type" value="Genomic_DNA"/>
</dbReference>
<evidence type="ECO:0000313" key="2">
    <source>
        <dbReference type="Proteomes" id="UP000614721"/>
    </source>
</evidence>
<dbReference type="Proteomes" id="UP000614721">
    <property type="component" value="Unassembled WGS sequence"/>
</dbReference>